<evidence type="ECO:0000313" key="2">
    <source>
        <dbReference type="Proteomes" id="UP001177080"/>
    </source>
</evidence>
<accession>A0ABT8XHE7</accession>
<comment type="caution">
    <text evidence="1">The sequence shown here is derived from an EMBL/GenBank/DDBJ whole genome shotgun (WGS) entry which is preliminary data.</text>
</comment>
<organism evidence="1 2">
    <name type="scientific">Shinella curvata</name>
    <dbReference type="NCBI Taxonomy" id="1817964"/>
    <lineage>
        <taxon>Bacteria</taxon>
        <taxon>Pseudomonadati</taxon>
        <taxon>Pseudomonadota</taxon>
        <taxon>Alphaproteobacteria</taxon>
        <taxon>Hyphomicrobiales</taxon>
        <taxon>Rhizobiaceae</taxon>
        <taxon>Shinella</taxon>
    </lineage>
</organism>
<keyword evidence="2" id="KW-1185">Reference proteome</keyword>
<gene>
    <name evidence="1" type="ORF">GB928_018380</name>
</gene>
<protein>
    <submittedName>
        <fullName evidence="1">Uncharacterized protein</fullName>
    </submittedName>
</protein>
<dbReference type="RefSeq" id="WP_244760782.1">
    <property type="nucleotide sequence ID" value="NZ_JALJCJ010000002.1"/>
</dbReference>
<proteinExistence type="predicted"/>
<dbReference type="Proteomes" id="UP001177080">
    <property type="component" value="Unassembled WGS sequence"/>
</dbReference>
<name>A0ABT8XHE7_9HYPH</name>
<reference evidence="1" key="1">
    <citation type="submission" date="2022-04" db="EMBL/GenBank/DDBJ databases">
        <title>Shinella lacus sp. nov., a novel member of the genus Shinella from water.</title>
        <authorList>
            <person name="Deng Y."/>
        </authorList>
    </citation>
    <scope>NUCLEOTIDE SEQUENCE</scope>
    <source>
        <strain evidence="1">JCM 31239</strain>
    </source>
</reference>
<dbReference type="EMBL" id="WHSC02000007">
    <property type="protein sequence ID" value="MDO6123159.1"/>
    <property type="molecule type" value="Genomic_DNA"/>
</dbReference>
<sequence>MAHEADRTADAIRMNLSDLDAVITKVRHLHRIGKEAPKASARYLEYVRNIHEMSERAVSVGGKGPLFDNKHQPIPFCGQLVGFTAEQMQKLRWKGVFDDMPARAAVEPFPFLEAAE</sequence>
<evidence type="ECO:0000313" key="1">
    <source>
        <dbReference type="EMBL" id="MDO6123159.1"/>
    </source>
</evidence>